<keyword evidence="7 16" id="KW-1133">Transmembrane helix</keyword>
<feature type="transmembrane region" description="Helical" evidence="16">
    <location>
        <begin position="2744"/>
        <end position="2767"/>
    </location>
</feature>
<dbReference type="FunFam" id="3.40.190.10:FF:000103">
    <property type="entry name" value="Glutamate receptor"/>
    <property type="match status" value="3"/>
</dbReference>
<evidence type="ECO:0000256" key="3">
    <source>
        <dbReference type="ARBA" id="ARBA00011095"/>
    </source>
</evidence>
<dbReference type="FunFam" id="3.40.50.2300:FF:000169">
    <property type="entry name" value="Glutamate receptor"/>
    <property type="match status" value="1"/>
</dbReference>
<dbReference type="Pfam" id="PF01094">
    <property type="entry name" value="ANF_receptor"/>
    <property type="match status" value="3"/>
</dbReference>
<dbReference type="FunFam" id="3.40.50.2300:FF:000195">
    <property type="entry name" value="Glutamate receptor"/>
    <property type="match status" value="2"/>
</dbReference>
<evidence type="ECO:0000256" key="5">
    <source>
        <dbReference type="ARBA" id="ARBA00022692"/>
    </source>
</evidence>
<keyword evidence="6 17" id="KW-0732">Signal</keyword>
<dbReference type="FunFam" id="3.40.50.2300:FF:000188">
    <property type="entry name" value="Glutamate receptor"/>
    <property type="match status" value="2"/>
</dbReference>
<dbReference type="Gene3D" id="3.40.190.10">
    <property type="entry name" value="Periplasmic binding protein-like II"/>
    <property type="match status" value="5"/>
</dbReference>
<feature type="transmembrane region" description="Helical" evidence="16">
    <location>
        <begin position="1813"/>
        <end position="1833"/>
    </location>
</feature>
<feature type="transmembrane region" description="Helical" evidence="16">
    <location>
        <begin position="1634"/>
        <end position="1652"/>
    </location>
</feature>
<sequence>MKKVIVFSSFLFLSLNLIGRYPTDAQNNNLNARTSFDVGVVLDLESPLGKMSNICISMALEDFYTTHNNYTTELILHWRDSKQDIVDAASMALDLLKNVQVKAIVGPETSAQAQFMAELGNKAHVPILSFSATSPFLSTITTPYFIRTGQSDLSQVKAIIAIIQAFGWKEVVPIYEDTPYGNGLIPNFTIALQEVNIRVPCKSVISLQVSDDQIEQELYKLETMQTRVFVVHLSPSLSSRLFFKANKIRMMSEGYVWIITDGLANVFDSMNSPVIQSMQGVLGVRPYIPKSKELDDFKERWKRKFLNENPNLSSIELNVFGLWAYDTVWALAEAIEEVGTKNSYFLNPQTRQNSTDLARLGVSEMGPRLRDTILKTNFKGLSGKFSLSDGQLDTSSFQILNMVGKGEREIGFWTPVHGLDKKLNTGKKEYSASKADLKPIIWPGESTTVPKGWEISTSERKLRIGVPQKRRFREFVNVVQDLQTNETTVTGYSIDVFKAAIERLPYAINYKFIPFADKYGRRGANYDDLIYQVYRKNFDAVVGDITIIANRSQYMDFTLPYTESEITMLVLANDNRKKTWIFLKPLSWDLWLMTGAAFVFTGTVVWALEHRINNEFRGPIADQVGAMLWFSFSTLVFAHRERVVSNWSRIVVIIWLFVVLILTSSYTASLTSMLTIQQLQPAINDIDDLIKNRENVGYQKGNFVGDILRRLKVEESKLKPYETAEEYPEALSKGTKKGGVGAIFDEIPYLTIFLAKNGNCAQYKMVGPIYKTDGFGFAFPRGSPLVPDLSRAILNLTEGDDMSAIEKKWMRQETTCPDQPTTAESNSLSLDSFWGLFLVTGTASVLAFLINLFSFLYKYRHVWITCDSSISFQQRLITIIKHFNERDLSHHTFRRSKSNEGLEMGNRHAGNSPVDASVEPSSPRPNREASVMKTETEDDARYFQPFNCKPPAKRNRMKNPTKVSFSFILLFSLSNLIGRSPAVGLNNSINASKTLFEVGVVLDLGTPLGKMSKTCISMALDDFYTAHNNYTTRLNLTWMDSNQDIVDAASMAQNLLKNVQVKAIIGPQASAQAQFVAEMGNKAHVPILSFSATSPFLSTIQTPYFIRTALSDSSQVKAIAALIKAFKWREVVQICEDTPYGNGMIPFMTDALQDVEARVPYRSVISHLMNDDQIAEELYKLKTMQTRVFIVHLTPSLSSRLFFKANEVEMMNEGYVWIVTDGVVNLLDSMNSSVIQSMQGVLGVRPNVPRSKKLDSFRERWKRKFQNESPNFDRMELYIFGLWAYDTIWALAKAVEEVHTTRKNTTDMGPTLREAILETNFEGLSGQFNLIGGQLESSTFEIVNVIGKGDRVVGFWTPIQGLDKKLNSIKKKYSTSKDDLNPIIWPGESTTVPKGWVIPTSGKKLKIGVPKRLGFTEFLNVVLDPETNKTEAEGYSIDVFEAAVKRLPYAIEYEYFVFPDKDREPGNNSDLGMDVYLKNFDAVVGDITITANRARFMDFTLPYTQSGVTLVVLARENKSKAWIFLKPLSWDLWLMTGLAFVFTGFAVWVIEHRVNEEFRGPLHHQIGVILWFSFSTLVFAHSSVLSPLLLSFHFHEFISMDQFKERPYMGHRKDCSNQQPRPTRERLVKNGTRFLVIIWMFVVWILTTSYTASFTTLLTLQQLEPTIHDIQDLIKNGENVGYQKGSFVVDLLKHLKVDDSKLMDFETAEEFDEALSNGTVGAIFDEIPYLRFFLAKNGDCAKYKMVGPIYKTDGFGFAFPRGSPLVPDLSRAILNLTEGEEMKNIEDAWIGPVTTCSDQPTTAQSSCLTLDSFWGLFLITLAASLTAIFIFLFRFLRRNWHDLVSPHPNLSFHQRLIALIRRFDERDISHHTFIRRTRPNRSLDMVTIHAENSPPVDASVPTISSNPNGRDSVFLTEAEDVEQHFQTFNCKPKATLSTSFLLLFSLNLIGRCSTAAQNKSLNARISFDVGIVLDLESTLGKMSNVCISIALDDFYTTHNNYNTKLILHWRDSNEDDVEAASMALDLLNNVQVKAIIGPQTSAQAQFVAELVDKYHVPMLSFSATSPFISSIRTPYFIRTALSDFSQVNAIAAIIKAFGWREVIQIWEDTPYGNGVIRFLNDALQEVDTHVSYRSVISQEMTNDEIAQELYKLKQIQTRVFIVHLSPSLNSHLFFKANELGMMSEGYVWIVTDGVASFLDSMNSSVIQTMLGVLGVRPYVQESNEMDKLTKRWKRKFLNDNPSIDRAEINIFGLWAYDTVWALANAAEEAGSKYPNLMNTQTRHNSNESVKLGVSEMGPRLRDAILKTNFKGLSGQFNLTKGQLEASAFQIVNVVGKGEREIGFWTPIHGLQKKLNSNKRTYSTSEDHLNPIIWPGESTTVPKGSGIPLGKKLRIGVPKTHGFTEFVHAVLDPQTNRTELEGYSIDVFKAAVERLPYAIEYEFVIYQDKDGNPKGSYNDLIEQVYLKKFDAVVGDTTIVANRSKYVDFTLPYTESGLTMIVLAKNNKGNAWIFLKPLRLDLWLMTGAAFIFTGAVVWALEHRVNDEFRGPLHNQAGVMLWFSFSTLVFAQRERLVSNWSRLVVIVWVFVVWILTSSYSASFSSLLTLQQLKTINDVRDLIKNGDNVGYRQGSFVGNLLKDLKVEESKLKAYSTPEEYAEALSKRAVGAIFDEIPYLRLFLARSGNCAQYKMVFPQGSPLVPDLNKEILAVLQGVNVKEIQKKTPGLGTTCSNEPDPSNSLTLDSFWGLFLITGAVSVSAFSIFLVLFLSRNGHIWSTCGSNASFRQRLIAIIRRFDERDLSHYTFKRTRVANEGSEMVTRLGGNSPPINASVEPTSSNPNRRDSVFTIDLEDDVRHFQTFDCTSPARRRWNLLYRAWRFRTEYARLHDYN</sequence>
<dbReference type="SUPFAM" id="SSF53850">
    <property type="entry name" value="Periplasmic binding protein-like II"/>
    <property type="match status" value="3"/>
</dbReference>
<feature type="domain" description="Ionotropic glutamate receptor C-terminal" evidence="18">
    <location>
        <begin position="1406"/>
        <end position="1792"/>
    </location>
</feature>
<dbReference type="PANTHER" id="PTHR34836:SF1">
    <property type="entry name" value="OS09G0428600 PROTEIN"/>
    <property type="match status" value="1"/>
</dbReference>
<gene>
    <name evidence="19" type="ORF">CKAN_00374300</name>
</gene>
<feature type="signal peptide" evidence="17">
    <location>
        <begin position="1"/>
        <end position="25"/>
    </location>
</feature>
<dbReference type="GO" id="GO:0015276">
    <property type="term" value="F:ligand-gated monoatomic ion channel activity"/>
    <property type="evidence" value="ECO:0007669"/>
    <property type="project" value="InterPro"/>
</dbReference>
<evidence type="ECO:0000256" key="13">
    <source>
        <dbReference type="ARBA" id="ARBA00023303"/>
    </source>
</evidence>
<dbReference type="SUPFAM" id="SSF53822">
    <property type="entry name" value="Periplasmic binding protein-like I"/>
    <property type="match status" value="3"/>
</dbReference>
<keyword evidence="4" id="KW-0813">Transport</keyword>
<keyword evidence="20" id="KW-1185">Reference proteome</keyword>
<evidence type="ECO:0000256" key="14">
    <source>
        <dbReference type="ARBA" id="ARBA00049638"/>
    </source>
</evidence>
<evidence type="ECO:0000256" key="9">
    <source>
        <dbReference type="ARBA" id="ARBA00023136"/>
    </source>
</evidence>
<dbReference type="FunFam" id="3.40.190.10:FF:000195">
    <property type="entry name" value="Glutamate receptor 2.7"/>
    <property type="match status" value="1"/>
</dbReference>
<dbReference type="InterPro" id="IPR028082">
    <property type="entry name" value="Peripla_BP_I"/>
</dbReference>
<comment type="caution">
    <text evidence="19">The sequence shown here is derived from an EMBL/GenBank/DDBJ whole genome shotgun (WGS) entry which is preliminary data.</text>
</comment>
<feature type="compositionally biased region" description="Polar residues" evidence="15">
    <location>
        <begin position="2825"/>
        <end position="2838"/>
    </location>
</feature>
<name>A0A443NA42_9MAGN</name>
<dbReference type="PRINTS" id="PR00248">
    <property type="entry name" value="GPCRMGR"/>
</dbReference>
<keyword evidence="10 19" id="KW-0675">Receptor</keyword>
<evidence type="ECO:0000256" key="4">
    <source>
        <dbReference type="ARBA" id="ARBA00022448"/>
    </source>
</evidence>
<dbReference type="Gene3D" id="1.10.287.70">
    <property type="match status" value="3"/>
</dbReference>
<feature type="region of interest" description="Disordered" evidence="15">
    <location>
        <begin position="894"/>
        <end position="934"/>
    </location>
</feature>
<dbReference type="InterPro" id="IPR001828">
    <property type="entry name" value="ANF_lig-bd_rcpt"/>
</dbReference>
<evidence type="ECO:0000256" key="1">
    <source>
        <dbReference type="ARBA" id="ARBA00004141"/>
    </source>
</evidence>
<evidence type="ECO:0000256" key="16">
    <source>
        <dbReference type="SAM" id="Phobius"/>
    </source>
</evidence>
<dbReference type="FunFam" id="3.40.50.2300:FF:000310">
    <property type="entry name" value="Glutamate receptor"/>
    <property type="match status" value="1"/>
</dbReference>
<accession>A0A443NA42</accession>
<comment type="subcellular location">
    <subcellularLocation>
        <location evidence="1">Membrane</location>
        <topology evidence="1">Multi-pass membrane protein</topology>
    </subcellularLocation>
</comment>
<feature type="chain" id="PRO_5019548444" evidence="17">
    <location>
        <begin position="26"/>
        <end position="2889"/>
    </location>
</feature>
<evidence type="ECO:0000256" key="8">
    <source>
        <dbReference type="ARBA" id="ARBA00023065"/>
    </source>
</evidence>
<organism evidence="19 20">
    <name type="scientific">Cinnamomum micranthum f. kanehirae</name>
    <dbReference type="NCBI Taxonomy" id="337451"/>
    <lineage>
        <taxon>Eukaryota</taxon>
        <taxon>Viridiplantae</taxon>
        <taxon>Streptophyta</taxon>
        <taxon>Embryophyta</taxon>
        <taxon>Tracheophyta</taxon>
        <taxon>Spermatophyta</taxon>
        <taxon>Magnoliopsida</taxon>
        <taxon>Magnoliidae</taxon>
        <taxon>Laurales</taxon>
        <taxon>Lauraceae</taxon>
        <taxon>Cinnamomum</taxon>
    </lineage>
</organism>
<dbReference type="InterPro" id="IPR000337">
    <property type="entry name" value="GPCR_3"/>
</dbReference>
<keyword evidence="12" id="KW-1071">Ligand-gated ion channel</keyword>
<dbReference type="InterPro" id="IPR015683">
    <property type="entry name" value="Ionotropic_Glu_rcpt"/>
</dbReference>
<evidence type="ECO:0000256" key="10">
    <source>
        <dbReference type="ARBA" id="ARBA00023170"/>
    </source>
</evidence>
<evidence type="ECO:0000256" key="7">
    <source>
        <dbReference type="ARBA" id="ARBA00022989"/>
    </source>
</evidence>
<keyword evidence="13" id="KW-0407">Ion channel</keyword>
<evidence type="ECO:0000256" key="11">
    <source>
        <dbReference type="ARBA" id="ARBA00023180"/>
    </source>
</evidence>
<comment type="similarity">
    <text evidence="2">Belongs to the glutamate-gated ion channel (TC 1.A.10.1) family.</text>
</comment>
<feature type="transmembrane region" description="Helical" evidence="16">
    <location>
        <begin position="2520"/>
        <end position="2538"/>
    </location>
</feature>
<dbReference type="CDD" id="cd19990">
    <property type="entry name" value="PBP1_GABAb_receptor_plant"/>
    <property type="match status" value="3"/>
</dbReference>
<dbReference type="OrthoDB" id="5984008at2759"/>
<feature type="domain" description="Ionotropic glutamate receptor C-terminal" evidence="18">
    <location>
        <begin position="2391"/>
        <end position="2723"/>
    </location>
</feature>
<feature type="transmembrane region" description="Helical" evidence="16">
    <location>
        <begin position="2580"/>
        <end position="2598"/>
    </location>
</feature>
<evidence type="ECO:0000256" key="2">
    <source>
        <dbReference type="ARBA" id="ARBA00008685"/>
    </source>
</evidence>
<comment type="subunit">
    <text evidence="3">May form heteromers.</text>
</comment>
<feature type="transmembrane region" description="Helical" evidence="16">
    <location>
        <begin position="1570"/>
        <end position="1590"/>
    </location>
</feature>
<dbReference type="InterPro" id="IPR044440">
    <property type="entry name" value="GABAb_receptor_plant_PBP1"/>
</dbReference>
<dbReference type="PANTHER" id="PTHR34836">
    <property type="entry name" value="OS06G0188250 PROTEIN"/>
    <property type="match status" value="1"/>
</dbReference>
<dbReference type="FunFam" id="3.40.190.10:FF:000039">
    <property type="entry name" value="Glutamate receptor"/>
    <property type="match status" value="1"/>
</dbReference>
<dbReference type="Pfam" id="PF00060">
    <property type="entry name" value="Lig_chan"/>
    <property type="match status" value="4"/>
</dbReference>
<dbReference type="InterPro" id="IPR019594">
    <property type="entry name" value="Glu/Gly-bd"/>
</dbReference>
<dbReference type="Proteomes" id="UP000283530">
    <property type="component" value="Unassembled WGS sequence"/>
</dbReference>
<evidence type="ECO:0000256" key="12">
    <source>
        <dbReference type="ARBA" id="ARBA00023286"/>
    </source>
</evidence>
<feature type="region of interest" description="Disordered" evidence="15">
    <location>
        <begin position="2817"/>
        <end position="2840"/>
    </location>
</feature>
<evidence type="ECO:0000313" key="19">
    <source>
        <dbReference type="EMBL" id="RWR75366.1"/>
    </source>
</evidence>
<feature type="transmembrane region" description="Helical" evidence="16">
    <location>
        <begin position="650"/>
        <end position="668"/>
    </location>
</feature>
<protein>
    <submittedName>
        <fullName evidence="19">Glutamate receptor 2.7</fullName>
    </submittedName>
</protein>
<dbReference type="STRING" id="337451.A0A443NA42"/>
<keyword evidence="8" id="KW-0406">Ion transport</keyword>
<dbReference type="GO" id="GO:0016020">
    <property type="term" value="C:membrane"/>
    <property type="evidence" value="ECO:0007669"/>
    <property type="project" value="UniProtKB-SubCell"/>
</dbReference>
<reference evidence="19 20" key="1">
    <citation type="journal article" date="2019" name="Nat. Plants">
        <title>Stout camphor tree genome fills gaps in understanding of flowering plant genome evolution.</title>
        <authorList>
            <person name="Chaw S.M."/>
            <person name="Liu Y.C."/>
            <person name="Wu Y.W."/>
            <person name="Wang H.Y."/>
            <person name="Lin C.I."/>
            <person name="Wu C.S."/>
            <person name="Ke H.M."/>
            <person name="Chang L.Y."/>
            <person name="Hsu C.Y."/>
            <person name="Yang H.T."/>
            <person name="Sudianto E."/>
            <person name="Hsu M.H."/>
            <person name="Wu K.P."/>
            <person name="Wang L.N."/>
            <person name="Leebens-Mack J.H."/>
            <person name="Tsai I.J."/>
        </authorList>
    </citation>
    <scope>NUCLEOTIDE SEQUENCE [LARGE SCALE GENOMIC DNA]</scope>
    <source>
        <strain evidence="20">cv. Chaw 1501</strain>
        <tissue evidence="19">Young leaves</tissue>
    </source>
</reference>
<proteinExistence type="inferred from homology"/>
<dbReference type="GO" id="GO:0004930">
    <property type="term" value="F:G protein-coupled receptor activity"/>
    <property type="evidence" value="ECO:0007669"/>
    <property type="project" value="InterPro"/>
</dbReference>
<keyword evidence="9 16" id="KW-0472">Membrane</keyword>
<keyword evidence="5 16" id="KW-0812">Transmembrane</keyword>
<evidence type="ECO:0000256" key="6">
    <source>
        <dbReference type="ARBA" id="ARBA00022729"/>
    </source>
</evidence>
<keyword evidence="11" id="KW-0325">Glycoprotein</keyword>
<dbReference type="InterPro" id="IPR001320">
    <property type="entry name" value="Iontro_rcpt_C"/>
</dbReference>
<feature type="transmembrane region" description="Helical" evidence="16">
    <location>
        <begin position="833"/>
        <end position="853"/>
    </location>
</feature>
<dbReference type="Pfam" id="PF10613">
    <property type="entry name" value="Lig_chan-Glu_bd"/>
    <property type="match status" value="3"/>
</dbReference>
<dbReference type="EMBL" id="QPKB01000002">
    <property type="protein sequence ID" value="RWR75366.1"/>
    <property type="molecule type" value="Genomic_DNA"/>
</dbReference>
<feature type="domain" description="Ionotropic glutamate receptor C-terminal" evidence="18">
    <location>
        <begin position="463"/>
        <end position="812"/>
    </location>
</feature>
<dbReference type="FunFam" id="1.10.287.70:FF:000037">
    <property type="entry name" value="Glutamate receptor"/>
    <property type="match status" value="2"/>
</dbReference>
<feature type="transmembrane region" description="Helical" evidence="16">
    <location>
        <begin position="1528"/>
        <end position="1550"/>
    </location>
</feature>
<dbReference type="Gene3D" id="3.40.50.2300">
    <property type="match status" value="6"/>
</dbReference>
<evidence type="ECO:0000313" key="20">
    <source>
        <dbReference type="Proteomes" id="UP000283530"/>
    </source>
</evidence>
<feature type="transmembrane region" description="Helical" evidence="16">
    <location>
        <begin position="586"/>
        <end position="608"/>
    </location>
</feature>
<dbReference type="SMART" id="SM00079">
    <property type="entry name" value="PBPe"/>
    <property type="match status" value="3"/>
</dbReference>
<comment type="function">
    <text evidence="14">Glutamate-gated receptor that probably acts as a non-selective cation channel. May be involved in light-signal transduction and calcium homeostasis via the regulation of calcium influx into cells.</text>
</comment>
<evidence type="ECO:0000256" key="15">
    <source>
        <dbReference type="SAM" id="MobiDB-lite"/>
    </source>
</evidence>
<evidence type="ECO:0000259" key="18">
    <source>
        <dbReference type="SMART" id="SM00079"/>
    </source>
</evidence>
<dbReference type="CDD" id="cd13686">
    <property type="entry name" value="GluR_Plant"/>
    <property type="match status" value="3"/>
</dbReference>
<evidence type="ECO:0000256" key="17">
    <source>
        <dbReference type="SAM" id="SignalP"/>
    </source>
</evidence>